<comment type="caution">
    <text evidence="3">The sequence shown here is derived from an EMBL/GenBank/DDBJ whole genome shotgun (WGS) entry which is preliminary data.</text>
</comment>
<dbReference type="InterPro" id="IPR017592">
    <property type="entry name" value="Pilus_assmbl_Flp-typ_CpaB"/>
</dbReference>
<keyword evidence="1" id="KW-1133">Transmembrane helix</keyword>
<keyword evidence="1" id="KW-0812">Transmembrane</keyword>
<protein>
    <submittedName>
        <fullName evidence="3">Flp pilus assembly protein CpaB</fullName>
    </submittedName>
</protein>
<evidence type="ECO:0000256" key="1">
    <source>
        <dbReference type="SAM" id="Phobius"/>
    </source>
</evidence>
<dbReference type="AlphaFoldDB" id="A0A941BHI1"/>
<dbReference type="InterPro" id="IPR013974">
    <property type="entry name" value="SAF"/>
</dbReference>
<feature type="domain" description="SAF" evidence="2">
    <location>
        <begin position="51"/>
        <end position="115"/>
    </location>
</feature>
<keyword evidence="1" id="KW-0472">Membrane</keyword>
<dbReference type="NCBIfam" id="TIGR03177">
    <property type="entry name" value="pilus_cpaB"/>
    <property type="match status" value="1"/>
</dbReference>
<dbReference type="Pfam" id="PF16976">
    <property type="entry name" value="RcpC"/>
    <property type="match status" value="1"/>
</dbReference>
<name>A0A941BHI1_9BURK</name>
<dbReference type="Proteomes" id="UP000676246">
    <property type="component" value="Unassembled WGS sequence"/>
</dbReference>
<dbReference type="Pfam" id="PF08666">
    <property type="entry name" value="SAF"/>
    <property type="match status" value="1"/>
</dbReference>
<dbReference type="InterPro" id="IPR031571">
    <property type="entry name" value="RcpC_dom"/>
</dbReference>
<proteinExistence type="predicted"/>
<dbReference type="CDD" id="cd11614">
    <property type="entry name" value="SAF_CpaB_FlgA_like"/>
    <property type="match status" value="1"/>
</dbReference>
<feature type="transmembrane region" description="Helical" evidence="1">
    <location>
        <begin position="12"/>
        <end position="29"/>
    </location>
</feature>
<keyword evidence="4" id="KW-1185">Reference proteome</keyword>
<dbReference type="RefSeq" id="WP_210856834.1">
    <property type="nucleotide sequence ID" value="NZ_JAGQDD010000024.1"/>
</dbReference>
<accession>A0A941BHI1</accession>
<dbReference type="SMART" id="SM00858">
    <property type="entry name" value="SAF"/>
    <property type="match status" value="1"/>
</dbReference>
<evidence type="ECO:0000313" key="3">
    <source>
        <dbReference type="EMBL" id="MBQ0933167.1"/>
    </source>
</evidence>
<organism evidence="3 4">
    <name type="scientific">Ideonella alba</name>
    <dbReference type="NCBI Taxonomy" id="2824118"/>
    <lineage>
        <taxon>Bacteria</taxon>
        <taxon>Pseudomonadati</taxon>
        <taxon>Pseudomonadota</taxon>
        <taxon>Betaproteobacteria</taxon>
        <taxon>Burkholderiales</taxon>
        <taxon>Sphaerotilaceae</taxon>
        <taxon>Ideonella</taxon>
    </lineage>
</organism>
<reference evidence="3 4" key="1">
    <citation type="submission" date="2021-04" db="EMBL/GenBank/DDBJ databases">
        <title>The genome sequence of Ideonella sp. 3Y2.</title>
        <authorList>
            <person name="Liu Y."/>
        </authorList>
    </citation>
    <scope>NUCLEOTIDE SEQUENCE [LARGE SCALE GENOMIC DNA]</scope>
    <source>
        <strain evidence="3 4">3Y2</strain>
    </source>
</reference>
<sequence>MRFARPQINTHWLLLGVAIALGAGAVYLSNHLIHSRLAQLEEESRRGREMVRVVVAKRDLDRGEPISADAMAVREVPKEFVHQSAVMPGQFGDFERQRLTVPIKRGEVLLPMHAEGGGRYVFSATLKKGLRAMTVEVDSVNSISGMLKPGDFIDLIYSGRPAAAQGTARDDELTLPLLSKVPVLATDQRVNRRDDGSESAYSTITLEVSPEEADRIIVARAAGRLTALLRNPDDTDPNHTPVMSGASLISQRPAQVGDRRVEFIVGGQGSGLANVIDAKVSGLAPLLKGLLEPAGPSVPAAGRPAATAIR</sequence>
<dbReference type="EMBL" id="JAGQDD010000024">
    <property type="protein sequence ID" value="MBQ0933167.1"/>
    <property type="molecule type" value="Genomic_DNA"/>
</dbReference>
<evidence type="ECO:0000313" key="4">
    <source>
        <dbReference type="Proteomes" id="UP000676246"/>
    </source>
</evidence>
<gene>
    <name evidence="3" type="primary">cpaB</name>
    <name evidence="3" type="ORF">KAK03_22070</name>
</gene>
<evidence type="ECO:0000259" key="2">
    <source>
        <dbReference type="SMART" id="SM00858"/>
    </source>
</evidence>